<evidence type="ECO:0000313" key="1">
    <source>
        <dbReference type="EMBL" id="UVQ75522.1"/>
    </source>
</evidence>
<evidence type="ECO:0000313" key="2">
    <source>
        <dbReference type="Proteomes" id="UP001060104"/>
    </source>
</evidence>
<proteinExistence type="predicted"/>
<dbReference type="RefSeq" id="WP_258902923.1">
    <property type="nucleotide sequence ID" value="NZ_CP103141.1"/>
</dbReference>
<keyword evidence="2" id="KW-1185">Reference proteome</keyword>
<dbReference type="EMBL" id="CP103141">
    <property type="protein sequence ID" value="UVQ75522.1"/>
    <property type="molecule type" value="Genomic_DNA"/>
</dbReference>
<accession>A0ABY5TG97</accession>
<organism evidence="1 2">
    <name type="scientific">Bacteroides faecis</name>
    <dbReference type="NCBI Taxonomy" id="674529"/>
    <lineage>
        <taxon>Bacteria</taxon>
        <taxon>Pseudomonadati</taxon>
        <taxon>Bacteroidota</taxon>
        <taxon>Bacteroidia</taxon>
        <taxon>Bacteroidales</taxon>
        <taxon>Bacteroidaceae</taxon>
        <taxon>Bacteroides</taxon>
    </lineage>
</organism>
<reference evidence="1" key="1">
    <citation type="submission" date="2022-08" db="EMBL/GenBank/DDBJ databases">
        <title>Genome Sequencing of Bacteroides fragilis Group Isolates with Nanopore Technology.</title>
        <authorList>
            <person name="Tisza M.J."/>
            <person name="Smith D."/>
            <person name="Dekker J.P."/>
        </authorList>
    </citation>
    <scope>NUCLEOTIDE SEQUENCE</scope>
    <source>
        <strain evidence="1">BFG-527</strain>
    </source>
</reference>
<protein>
    <submittedName>
        <fullName evidence="1">Uncharacterized protein</fullName>
    </submittedName>
</protein>
<dbReference type="Proteomes" id="UP001060104">
    <property type="component" value="Chromosome"/>
</dbReference>
<gene>
    <name evidence="1" type="ORF">NXY30_03680</name>
</gene>
<sequence length="236" mass="27668">MGGFSQKTENINQSFGLNSYTLSLNQIKYKQPANFNYIRRELGNEEYLKCIFADPAAIYQGYWHKIISKDKNFVAIIDIPPVWSKDSVHIFMELVPESKIKINTYHLSHIKADFGSNIGKGIDSLEGFPIKYKSSKYAHEAFNADTVITYPLKMWQKYEDQYNHCQVVVIQKNTRGLVCLYCFYNDKGKRKLNRYLKSLEGMFWYRDPKDYIEVIEPPKSDSIIHIIPRKKKNLIQ</sequence>
<name>A0ABY5TG97_9BACE</name>